<dbReference type="InterPro" id="IPR032710">
    <property type="entry name" value="NTF2-like_dom_sf"/>
</dbReference>
<comment type="caution">
    <text evidence="2">The sequence shown here is derived from an EMBL/GenBank/DDBJ whole genome shotgun (WGS) entry which is preliminary data.</text>
</comment>
<name>A0A368VYB3_9ACTN</name>
<gene>
    <name evidence="2" type="ORF">DFQ14_103193</name>
</gene>
<evidence type="ECO:0000313" key="2">
    <source>
        <dbReference type="EMBL" id="RCW45227.1"/>
    </source>
</evidence>
<feature type="domain" description="DUF4440" evidence="1">
    <location>
        <begin position="8"/>
        <end position="113"/>
    </location>
</feature>
<dbReference type="Pfam" id="PF14534">
    <property type="entry name" value="DUF4440"/>
    <property type="match status" value="1"/>
</dbReference>
<dbReference type="Gene3D" id="3.10.450.50">
    <property type="match status" value="1"/>
</dbReference>
<dbReference type="SUPFAM" id="SSF54427">
    <property type="entry name" value="NTF2-like"/>
    <property type="match status" value="1"/>
</dbReference>
<accession>A0A368VYB3</accession>
<dbReference type="OrthoDB" id="7845843at2"/>
<keyword evidence="3" id="KW-1185">Reference proteome</keyword>
<dbReference type="InterPro" id="IPR027843">
    <property type="entry name" value="DUF4440"/>
</dbReference>
<evidence type="ECO:0000313" key="3">
    <source>
        <dbReference type="Proteomes" id="UP000253495"/>
    </source>
</evidence>
<organism evidence="2 3">
    <name type="scientific">Halopolyspora algeriensis</name>
    <dbReference type="NCBI Taxonomy" id="1500506"/>
    <lineage>
        <taxon>Bacteria</taxon>
        <taxon>Bacillati</taxon>
        <taxon>Actinomycetota</taxon>
        <taxon>Actinomycetes</taxon>
        <taxon>Actinomycetes incertae sedis</taxon>
        <taxon>Halopolyspora</taxon>
    </lineage>
</organism>
<reference evidence="2 3" key="1">
    <citation type="submission" date="2018-07" db="EMBL/GenBank/DDBJ databases">
        <title>Genomic Encyclopedia of Type Strains, Phase III (KMG-III): the genomes of soil and plant-associated and newly described type strains.</title>
        <authorList>
            <person name="Whitman W."/>
        </authorList>
    </citation>
    <scope>NUCLEOTIDE SEQUENCE [LARGE SCALE GENOMIC DNA]</scope>
    <source>
        <strain evidence="2 3">CECT 8575</strain>
    </source>
</reference>
<dbReference type="RefSeq" id="WP_114452343.1">
    <property type="nucleotide sequence ID" value="NZ_QPJC01000003.1"/>
</dbReference>
<protein>
    <submittedName>
        <fullName evidence="2">Uncharacterized protein DUF4440</fullName>
    </submittedName>
</protein>
<dbReference type="EMBL" id="QPJC01000003">
    <property type="protein sequence ID" value="RCW45227.1"/>
    <property type="molecule type" value="Genomic_DNA"/>
</dbReference>
<evidence type="ECO:0000259" key="1">
    <source>
        <dbReference type="Pfam" id="PF14534"/>
    </source>
</evidence>
<dbReference type="AlphaFoldDB" id="A0A368VYB3"/>
<dbReference type="Proteomes" id="UP000253495">
    <property type="component" value="Unassembled WGS sequence"/>
</dbReference>
<proteinExistence type="predicted"/>
<sequence length="121" mass="13644">MDSIEDLSALEERGWRALSTSGEAATDFYRHVLDREPVMLFPGGMVLTDRDAILESMGGQPWTTFRFDGLRVSRPTDDTGLVTYGAVAHREGSPEYSALVSSMYVRRHDGWKLAFHQHTPR</sequence>